<dbReference type="KEGG" id="fjo:Fjoh_4367"/>
<gene>
    <name evidence="2" type="ordered locus">Fjoh_4367</name>
</gene>
<feature type="transmembrane region" description="Helical" evidence="1">
    <location>
        <begin position="14"/>
        <end position="34"/>
    </location>
</feature>
<organism evidence="2 3">
    <name type="scientific">Flavobacterium johnsoniae (strain ATCC 17061 / DSM 2064 / JCM 8514 / BCRC 14874 / CCUG 350202 / NBRC 14942 / NCIMB 11054 / UW101)</name>
    <name type="common">Cytophaga johnsonae</name>
    <dbReference type="NCBI Taxonomy" id="376686"/>
    <lineage>
        <taxon>Bacteria</taxon>
        <taxon>Pseudomonadati</taxon>
        <taxon>Bacteroidota</taxon>
        <taxon>Flavobacteriia</taxon>
        <taxon>Flavobacteriales</taxon>
        <taxon>Flavobacteriaceae</taxon>
        <taxon>Flavobacterium</taxon>
    </lineage>
</organism>
<dbReference type="HOGENOM" id="CLU_079278_0_0_10"/>
<dbReference type="eggNOG" id="ENOG502ZTBR">
    <property type="taxonomic scope" value="Bacteria"/>
</dbReference>
<evidence type="ECO:0000313" key="2">
    <source>
        <dbReference type="EMBL" id="ABQ07374.1"/>
    </source>
</evidence>
<proteinExistence type="predicted"/>
<keyword evidence="1" id="KW-0472">Membrane</keyword>
<name>A5FBP1_FLAJ1</name>
<keyword evidence="3" id="KW-1185">Reference proteome</keyword>
<dbReference type="EMBL" id="CP000685">
    <property type="protein sequence ID" value="ABQ07374.1"/>
    <property type="molecule type" value="Genomic_DNA"/>
</dbReference>
<evidence type="ECO:0000313" key="3">
    <source>
        <dbReference type="Proteomes" id="UP000006694"/>
    </source>
</evidence>
<dbReference type="Proteomes" id="UP000006694">
    <property type="component" value="Chromosome"/>
</dbReference>
<dbReference type="AlphaFoldDB" id="A5FBP1"/>
<sequence>MQALLQHKTNRKHFLLIVALLFLLIMVIRIFVMPQYHAISPSETPEYIKYIENILDNLTTSLFVSVFIGLFLFYIEVPSSEKKHEIIAPNRLNEIFSKNQLNTDFWYFSGGAGRYTRAETIPKISKNSKVQNEHKTIKILLIDPMDDKLCKSYANFRNSLNSSKNEWNLNYVRNEIIATICNAVIHKSLNQMLEVDIFLKKTFSTLRIDLSKNNCVVTKEDKKEFALLIPNDTFLYKTYKEEILQVAKQCEELDMRCVMQDLDIKEIKPSEIEEICLHFHFNSKLEEKNFIEIAGIINKNNNPYK</sequence>
<dbReference type="OrthoDB" id="7041596at2"/>
<accession>A5FBP1</accession>
<dbReference type="GeneID" id="31767294"/>
<protein>
    <submittedName>
        <fullName evidence="2">Uncharacterized protein</fullName>
    </submittedName>
</protein>
<keyword evidence="1" id="KW-1133">Transmembrane helix</keyword>
<reference evidence="2 3" key="1">
    <citation type="journal article" date="2009" name="Appl. Environ. Microbiol.">
        <title>Novel features of the polysaccharide-digesting gliding bacterium Flavobacterium johnsoniae as revealed by genome sequence analysis.</title>
        <authorList>
            <person name="McBride M.J."/>
            <person name="Xie G."/>
            <person name="Martens E.C."/>
            <person name="Lapidus A."/>
            <person name="Henrissat B."/>
            <person name="Rhodes R.G."/>
            <person name="Goltsman E."/>
            <person name="Wang W."/>
            <person name="Xu J."/>
            <person name="Hunnicutt D.W."/>
            <person name="Staroscik A.M."/>
            <person name="Hoover T.R."/>
            <person name="Cheng Y.Q."/>
            <person name="Stein J.L."/>
        </authorList>
    </citation>
    <scope>NUCLEOTIDE SEQUENCE [LARGE SCALE GENOMIC DNA]</scope>
    <source>
        <strain evidence="3">ATCC 17061 / DSM 2064 / JCM 8514 / BCRC 14874 / CCUG 350202 / NBRC 14942 / NCIMB 11054 / UW101</strain>
    </source>
</reference>
<keyword evidence="1" id="KW-0812">Transmembrane</keyword>
<evidence type="ECO:0000256" key="1">
    <source>
        <dbReference type="SAM" id="Phobius"/>
    </source>
</evidence>
<dbReference type="RefSeq" id="WP_012026340.1">
    <property type="nucleotide sequence ID" value="NC_009441.1"/>
</dbReference>
<dbReference type="STRING" id="376686.Fjoh_4367"/>
<feature type="transmembrane region" description="Helical" evidence="1">
    <location>
        <begin position="54"/>
        <end position="75"/>
    </location>
</feature>